<reference evidence="1" key="1">
    <citation type="journal article" date="2014" name="Int. J. Syst. Evol. Microbiol.">
        <title>Complete genome sequence of Corynebacterium casei LMG S-19264T (=DSM 44701T), isolated from a smear-ripened cheese.</title>
        <authorList>
            <consortium name="US DOE Joint Genome Institute (JGI-PGF)"/>
            <person name="Walter F."/>
            <person name="Albersmeier A."/>
            <person name="Kalinowski J."/>
            <person name="Ruckert C."/>
        </authorList>
    </citation>
    <scope>NUCLEOTIDE SEQUENCE</scope>
    <source>
        <strain evidence="1">KCTC 32422</strain>
    </source>
</reference>
<sequence>MNRDWVGLVDFSAPSGQPRFQIVDINNGRVLTNLLVAHGRGSDPGNTGVLQRFSNRAGSNASSGGAFLIGDTYFGKYGRSRRVHGLEPQNDQAFARAIVIHSADYVSDNMARASGRVGRSLGCFTVSHGDISEVLALLGQGRLLLADR</sequence>
<accession>A0A918R788</accession>
<gene>
    <name evidence="1" type="ORF">GCM10011617_04480</name>
</gene>
<dbReference type="AlphaFoldDB" id="A0A918R788"/>
<evidence type="ECO:0008006" key="3">
    <source>
        <dbReference type="Google" id="ProtNLM"/>
    </source>
</evidence>
<proteinExistence type="predicted"/>
<dbReference type="EMBL" id="BMZD01000001">
    <property type="protein sequence ID" value="GGZ88667.1"/>
    <property type="molecule type" value="Genomic_DNA"/>
</dbReference>
<organism evidence="1 2">
    <name type="scientific">Novosphingobium arvoryzae</name>
    <dbReference type="NCBI Taxonomy" id="1256514"/>
    <lineage>
        <taxon>Bacteria</taxon>
        <taxon>Pseudomonadati</taxon>
        <taxon>Pseudomonadota</taxon>
        <taxon>Alphaproteobacteria</taxon>
        <taxon>Sphingomonadales</taxon>
        <taxon>Sphingomonadaceae</taxon>
        <taxon>Novosphingobium</taxon>
    </lineage>
</organism>
<dbReference type="Proteomes" id="UP000634139">
    <property type="component" value="Unassembled WGS sequence"/>
</dbReference>
<dbReference type="RefSeq" id="WP_229822087.1">
    <property type="nucleotide sequence ID" value="NZ_BMZD01000001.1"/>
</dbReference>
<dbReference type="PANTHER" id="PTHR38477:SF1">
    <property type="entry name" value="MUREIN L,D-TRANSPEPTIDASE CATALYTIC DOMAIN FAMILY PROTEIN"/>
    <property type="match status" value="1"/>
</dbReference>
<keyword evidence="2" id="KW-1185">Reference proteome</keyword>
<reference evidence="1" key="2">
    <citation type="submission" date="2020-09" db="EMBL/GenBank/DDBJ databases">
        <authorList>
            <person name="Sun Q."/>
            <person name="Kim S."/>
        </authorList>
    </citation>
    <scope>NUCLEOTIDE SEQUENCE</scope>
    <source>
        <strain evidence="1">KCTC 32422</strain>
    </source>
</reference>
<comment type="caution">
    <text evidence="1">The sequence shown here is derived from an EMBL/GenBank/DDBJ whole genome shotgun (WGS) entry which is preliminary data.</text>
</comment>
<evidence type="ECO:0000313" key="2">
    <source>
        <dbReference type="Proteomes" id="UP000634139"/>
    </source>
</evidence>
<dbReference type="InterPro" id="IPR032676">
    <property type="entry name" value="YkuD_2"/>
</dbReference>
<dbReference type="Pfam" id="PF13645">
    <property type="entry name" value="YkuD_2"/>
    <property type="match status" value="1"/>
</dbReference>
<dbReference type="PANTHER" id="PTHR38477">
    <property type="entry name" value="HYPOTHETICAL EXPORTED PROTEIN"/>
    <property type="match status" value="1"/>
</dbReference>
<protein>
    <recommendedName>
        <fullName evidence="3">Murein L,D-transpeptidase catalytic domain family protein</fullName>
    </recommendedName>
</protein>
<name>A0A918R788_9SPHN</name>
<evidence type="ECO:0000313" key="1">
    <source>
        <dbReference type="EMBL" id="GGZ88667.1"/>
    </source>
</evidence>